<name>A0A1R2AWD7_9CILI</name>
<evidence type="ECO:0000256" key="2">
    <source>
        <dbReference type="SAM" id="MobiDB-lite"/>
    </source>
</evidence>
<keyword evidence="4" id="KW-1185">Reference proteome</keyword>
<evidence type="ECO:0000256" key="1">
    <source>
        <dbReference type="SAM" id="Coils"/>
    </source>
</evidence>
<protein>
    <submittedName>
        <fullName evidence="3">Uncharacterized protein</fullName>
    </submittedName>
</protein>
<dbReference type="OrthoDB" id="299584at2759"/>
<evidence type="ECO:0000313" key="4">
    <source>
        <dbReference type="Proteomes" id="UP000187209"/>
    </source>
</evidence>
<comment type="caution">
    <text evidence="3">The sequence shown here is derived from an EMBL/GenBank/DDBJ whole genome shotgun (WGS) entry which is preliminary data.</text>
</comment>
<reference evidence="3 4" key="1">
    <citation type="submission" date="2016-11" db="EMBL/GenBank/DDBJ databases">
        <title>The macronuclear genome of Stentor coeruleus: a giant cell with tiny introns.</title>
        <authorList>
            <person name="Slabodnick M."/>
            <person name="Ruby J.G."/>
            <person name="Reiff S.B."/>
            <person name="Swart E.C."/>
            <person name="Gosai S."/>
            <person name="Prabakaran S."/>
            <person name="Witkowska E."/>
            <person name="Larue G.E."/>
            <person name="Fisher S."/>
            <person name="Freeman R.M."/>
            <person name="Gunawardena J."/>
            <person name="Chu W."/>
            <person name="Stover N.A."/>
            <person name="Gregory B.D."/>
            <person name="Nowacki M."/>
            <person name="Derisi J."/>
            <person name="Roy S.W."/>
            <person name="Marshall W.F."/>
            <person name="Sood P."/>
        </authorList>
    </citation>
    <scope>NUCLEOTIDE SEQUENCE [LARGE SCALE GENOMIC DNA]</scope>
    <source>
        <strain evidence="3">WM001</strain>
    </source>
</reference>
<accession>A0A1R2AWD7</accession>
<evidence type="ECO:0000313" key="3">
    <source>
        <dbReference type="EMBL" id="OMJ68755.1"/>
    </source>
</evidence>
<feature type="region of interest" description="Disordered" evidence="2">
    <location>
        <begin position="533"/>
        <end position="566"/>
    </location>
</feature>
<feature type="region of interest" description="Disordered" evidence="2">
    <location>
        <begin position="424"/>
        <end position="450"/>
    </location>
</feature>
<feature type="compositionally biased region" description="Acidic residues" evidence="2">
    <location>
        <begin position="556"/>
        <end position="566"/>
    </location>
</feature>
<keyword evidence="1" id="KW-0175">Coiled coil</keyword>
<gene>
    <name evidence="3" type="ORF">SteCoe_33696</name>
</gene>
<organism evidence="3 4">
    <name type="scientific">Stentor coeruleus</name>
    <dbReference type="NCBI Taxonomy" id="5963"/>
    <lineage>
        <taxon>Eukaryota</taxon>
        <taxon>Sar</taxon>
        <taxon>Alveolata</taxon>
        <taxon>Ciliophora</taxon>
        <taxon>Postciliodesmatophora</taxon>
        <taxon>Heterotrichea</taxon>
        <taxon>Heterotrichida</taxon>
        <taxon>Stentoridae</taxon>
        <taxon>Stentor</taxon>
    </lineage>
</organism>
<dbReference type="Proteomes" id="UP000187209">
    <property type="component" value="Unassembled WGS sequence"/>
</dbReference>
<sequence>MDSAVWFQMENKVRILIKDLVEPTVNRVAEATKIIESQGKAITSAIYKLEDLEVAQSNLMKRLSSIDEFAKKVLEFESLQSIMESRFNRDREELKSRIALFIQRQESFEQNLEVLQNQRELLKTDITELSQAVINQKYELEEKIVQTSDAHKEISSNFRAKFSLLESAISQESKNLERYNKDLIEIDVLAKEAIRISNEHTNHLKKQGKKIEHIKLDYPKEIDKVRNTCIANTNEILNTKNYIKKVEKEMQSDESAIRNEIIITQPLYVIIKDLPTLKALAVFEKERLEKINYKKYSQGIFELWKNLLDKAQDIIDTPLPSSPPPKKIITTGSQKKLKRQRRQNLRKQIAKNISTAVKNLSKVDDTLSDMPPSLTIESYSRGDTNNINITEEKKNLRGDLNMRILKEDLYKTEQVFKSEILSHVSRTESQASRGSRRRRSSNNGLEGEKTLLIVPGTEKKTLNLSVTRFVRKGSNSSNGTKTISRDFENESILLTSSSPIKPPVSLPTVVKDALKKVTESHWVSRGEESIRTTSNDYNFHPRLENYSRPETYSSTSEEDENEEEDSVIDFSPMIEQVKIQLKQEAALMYEDLKTLIESNSKSTNSAIEKSKDELIGIIESIKMSHNNYTSSIKKKIEEVKMQIQQAINECNAASAQRKRDHNDFSLEFKNISETIKSFEKQEACLSNNIESLSRSIDNLIDYCKISIALQNQDEIDRESIFLMGYKQKKQQNAVVSIDKRCLSCTGQSSSIISAFKLACLAYEPSSVMYHDKKFTRNEMLRLQKNILENFSRSPELETSDENREIHNKTMMTNRQWRPLSVPTSRFSTLASPYIKTPDGDNLPLLKKS</sequence>
<proteinExistence type="predicted"/>
<feature type="coiled-coil region" evidence="1">
    <location>
        <begin position="629"/>
        <end position="695"/>
    </location>
</feature>
<dbReference type="EMBL" id="MPUH01001285">
    <property type="protein sequence ID" value="OMJ68755.1"/>
    <property type="molecule type" value="Genomic_DNA"/>
</dbReference>
<dbReference type="AlphaFoldDB" id="A0A1R2AWD7"/>
<feature type="coiled-coil region" evidence="1">
    <location>
        <begin position="98"/>
        <end position="132"/>
    </location>
</feature>